<gene>
    <name evidence="3" type="ORF">Vau01_115440</name>
</gene>
<evidence type="ECO:0000313" key="3">
    <source>
        <dbReference type="EMBL" id="GIJ64028.1"/>
    </source>
</evidence>
<keyword evidence="4" id="KW-1185">Reference proteome</keyword>
<protein>
    <submittedName>
        <fullName evidence="3">Uncharacterized protein</fullName>
    </submittedName>
</protein>
<dbReference type="EMBL" id="BOPG01000106">
    <property type="protein sequence ID" value="GIJ64028.1"/>
    <property type="molecule type" value="Genomic_DNA"/>
</dbReference>
<organism evidence="3 4">
    <name type="scientific">Virgisporangium aurantiacum</name>
    <dbReference type="NCBI Taxonomy" id="175570"/>
    <lineage>
        <taxon>Bacteria</taxon>
        <taxon>Bacillati</taxon>
        <taxon>Actinomycetota</taxon>
        <taxon>Actinomycetes</taxon>
        <taxon>Micromonosporales</taxon>
        <taxon>Micromonosporaceae</taxon>
        <taxon>Virgisporangium</taxon>
    </lineage>
</organism>
<evidence type="ECO:0000313" key="4">
    <source>
        <dbReference type="Proteomes" id="UP000612585"/>
    </source>
</evidence>
<keyword evidence="2" id="KW-1133">Transmembrane helix</keyword>
<evidence type="ECO:0000256" key="2">
    <source>
        <dbReference type="SAM" id="Phobius"/>
    </source>
</evidence>
<dbReference type="Proteomes" id="UP000612585">
    <property type="component" value="Unassembled WGS sequence"/>
</dbReference>
<keyword evidence="2" id="KW-0472">Membrane</keyword>
<reference evidence="3" key="1">
    <citation type="submission" date="2021-01" db="EMBL/GenBank/DDBJ databases">
        <title>Whole genome shotgun sequence of Virgisporangium aurantiacum NBRC 16421.</title>
        <authorList>
            <person name="Komaki H."/>
            <person name="Tamura T."/>
        </authorList>
    </citation>
    <scope>NUCLEOTIDE SEQUENCE</scope>
    <source>
        <strain evidence="3">NBRC 16421</strain>
    </source>
</reference>
<feature type="transmembrane region" description="Helical" evidence="2">
    <location>
        <begin position="44"/>
        <end position="68"/>
    </location>
</feature>
<comment type="caution">
    <text evidence="3">The sequence shown here is derived from an EMBL/GenBank/DDBJ whole genome shotgun (WGS) entry which is preliminary data.</text>
</comment>
<accession>A0A8J3ZM20</accession>
<feature type="compositionally biased region" description="Polar residues" evidence="1">
    <location>
        <begin position="96"/>
        <end position="107"/>
    </location>
</feature>
<keyword evidence="2" id="KW-0812">Transmembrane</keyword>
<sequence length="107" mass="10500">MWESLTVAAVGLVLGYLAAAGTVASTTVNVRATIGVTVMSAPLALLGAVAAGATLVVCATAVVATLVVTRTPPIRAVAAATCAAPCTSMRSRPRTSDQGTTCGPTMP</sequence>
<proteinExistence type="predicted"/>
<dbReference type="AlphaFoldDB" id="A0A8J3ZM20"/>
<feature type="region of interest" description="Disordered" evidence="1">
    <location>
        <begin position="87"/>
        <end position="107"/>
    </location>
</feature>
<name>A0A8J3ZM20_9ACTN</name>
<evidence type="ECO:0000256" key="1">
    <source>
        <dbReference type="SAM" id="MobiDB-lite"/>
    </source>
</evidence>